<feature type="compositionally biased region" description="Low complexity" evidence="2">
    <location>
        <begin position="79"/>
        <end position="90"/>
    </location>
</feature>
<reference evidence="3" key="1">
    <citation type="submission" date="2007-10" db="EMBL/GenBank/DDBJ databases">
        <title>NEDO human cDNA sequencing project focused on splicing variants.</title>
        <authorList>
            <person name="Wakamatsu A."/>
            <person name="Yamamoto J."/>
            <person name="Kimura K."/>
            <person name="Ishii S."/>
            <person name="Watanabe K."/>
            <person name="Sugiyama A."/>
            <person name="Murakawa K."/>
            <person name="Kaida T."/>
            <person name="Tsuchiya K."/>
            <person name="Fukuzumi Y."/>
            <person name="Kumagai A."/>
            <person name="Oishi Y."/>
            <person name="Yamamoto S."/>
            <person name="Ono Y."/>
            <person name="Komori Y."/>
            <person name="Yamazaki M."/>
            <person name="Kisu Y."/>
            <person name="Nishikawa T."/>
            <person name="Sugano S."/>
            <person name="Nomura N."/>
            <person name="Isogai T."/>
        </authorList>
    </citation>
    <scope>NUCLEOTIDE SEQUENCE</scope>
    <source>
        <tissue evidence="3">Thymus</tissue>
    </source>
</reference>
<evidence type="ECO:0000313" key="3">
    <source>
        <dbReference type="EMBL" id="BAH13985.1"/>
    </source>
</evidence>
<organism evidence="3">
    <name type="scientific">Homo sapiens</name>
    <name type="common">Human</name>
    <dbReference type="NCBI Taxonomy" id="9606"/>
    <lineage>
        <taxon>Eukaryota</taxon>
        <taxon>Metazoa</taxon>
        <taxon>Chordata</taxon>
        <taxon>Craniata</taxon>
        <taxon>Vertebrata</taxon>
        <taxon>Euteleostomi</taxon>
        <taxon>Mammalia</taxon>
        <taxon>Eutheria</taxon>
        <taxon>Euarchontoglires</taxon>
        <taxon>Primates</taxon>
        <taxon>Haplorrhini</taxon>
        <taxon>Catarrhini</taxon>
        <taxon>Hominidae</taxon>
        <taxon>Homo</taxon>
    </lineage>
</organism>
<dbReference type="PeptideAtlas" id="B7Z8J9"/>
<feature type="compositionally biased region" description="Basic and acidic residues" evidence="2">
    <location>
        <begin position="91"/>
        <end position="113"/>
    </location>
</feature>
<sequence>MFFIIDVKHILKENGNRLCQSLTPNYFIYIILLGDSVVDLKNISSVVRFSRVFIFLKVSHFLFSLFCSKHKREQDHSRSSSSSASPSSPSSREEKESKKEREEEFKTHHEMKEYSGFAGVSRPRGTFHDDRDDGVDYWAKRGRGRGTFQRGRGRFNFKKSGSSPKWTHDKYQGDGIVEDEEETMENNEEKKDRRKEEKE</sequence>
<evidence type="ECO:0000256" key="2">
    <source>
        <dbReference type="SAM" id="MobiDB-lite"/>
    </source>
</evidence>
<dbReference type="PANTHER" id="PTHR15268:SF4">
    <property type="entry name" value="BCL-2-ASSOCIATED TRANSCRIPTION FACTOR 1"/>
    <property type="match status" value="1"/>
</dbReference>
<name>B7Z8J9_HUMAN</name>
<dbReference type="AlphaFoldDB" id="B7Z8J9"/>
<accession>B7Z8J9</accession>
<dbReference type="PANTHER" id="PTHR15268">
    <property type="entry name" value="THRAP3/BCLAF1"/>
    <property type="match status" value="1"/>
</dbReference>
<dbReference type="InterPro" id="IPR029199">
    <property type="entry name" value="THRAP3_BCLAF1"/>
</dbReference>
<dbReference type="EMBL" id="AK303559">
    <property type="protein sequence ID" value="BAH13985.1"/>
    <property type="molecule type" value="mRNA"/>
</dbReference>
<feature type="compositionally biased region" description="Basic and acidic residues" evidence="2">
    <location>
        <begin position="187"/>
        <end position="199"/>
    </location>
</feature>
<protein>
    <submittedName>
        <fullName evidence="3">cDNA FLJ52040, highly similar to Mus musculus BCL2-associated transcription factor 1 (Bclaf1), transcript variant 3, mRNA</fullName>
    </submittedName>
</protein>
<feature type="region of interest" description="Disordered" evidence="2">
    <location>
        <begin position="75"/>
        <end position="199"/>
    </location>
</feature>
<comment type="similarity">
    <text evidence="1">Belongs to the BCLAF1/THRAP3 family.</text>
</comment>
<proteinExistence type="evidence at transcript level"/>
<evidence type="ECO:0000256" key="1">
    <source>
        <dbReference type="ARBA" id="ARBA00006481"/>
    </source>
</evidence>
<feature type="compositionally biased region" description="Acidic residues" evidence="2">
    <location>
        <begin position="176"/>
        <end position="186"/>
    </location>
</feature>